<proteinExistence type="predicted"/>
<evidence type="ECO:0000256" key="1">
    <source>
        <dbReference type="SAM" id="SignalP"/>
    </source>
</evidence>
<evidence type="ECO:0000313" key="2">
    <source>
        <dbReference type="EMBL" id="ORD93326.1"/>
    </source>
</evidence>
<keyword evidence="3" id="KW-1185">Reference proteome</keyword>
<name>A0A1Y1S5Q4_9MICR</name>
<gene>
    <name evidence="2" type="ORF">ECANGB1_2730</name>
</gene>
<keyword evidence="1" id="KW-0732">Signal</keyword>
<feature type="signal peptide" evidence="1">
    <location>
        <begin position="1"/>
        <end position="18"/>
    </location>
</feature>
<accession>A0A1Y1S5Q4</accession>
<comment type="caution">
    <text evidence="2">The sequence shown here is derived from an EMBL/GenBank/DDBJ whole genome shotgun (WGS) entry which is preliminary data.</text>
</comment>
<dbReference type="Proteomes" id="UP000192639">
    <property type="component" value="Unassembled WGS sequence"/>
</dbReference>
<dbReference type="VEuPathDB" id="MicrosporidiaDB:ECANGB1_2730"/>
<feature type="chain" id="PRO_5012056128" evidence="1">
    <location>
        <begin position="19"/>
        <end position="38"/>
    </location>
</feature>
<dbReference type="AlphaFoldDB" id="A0A1Y1S5Q4"/>
<sequence>MLSRTSICFSLILQFTLSATCSSCQYLLLVHHVQQVPF</sequence>
<evidence type="ECO:0000313" key="3">
    <source>
        <dbReference type="Proteomes" id="UP000192639"/>
    </source>
</evidence>
<reference evidence="2 3" key="1">
    <citation type="journal article" date="2017" name="Environ. Microbiol.">
        <title>Decay of the glycolytic pathway and adaptation to intranuclear parasitism within Enterocytozoonidae microsporidia.</title>
        <authorList>
            <person name="Wiredu Boakye D."/>
            <person name="Jaroenlak P."/>
            <person name="Prachumwat A."/>
            <person name="Williams T.A."/>
            <person name="Bateman K.S."/>
            <person name="Itsathitphaisarn O."/>
            <person name="Sritunyalucksana K."/>
            <person name="Paszkiewicz K.H."/>
            <person name="Moore K.A."/>
            <person name="Stentiford G.D."/>
            <person name="Williams B.A."/>
        </authorList>
    </citation>
    <scope>NUCLEOTIDE SEQUENCE [LARGE SCALE GENOMIC DNA]</scope>
    <source>
        <strain evidence="2 3">GB1</strain>
    </source>
</reference>
<protein>
    <submittedName>
        <fullName evidence="2">Uncharacterized protein</fullName>
    </submittedName>
</protein>
<organism evidence="2 3">
    <name type="scientific">Enterospora canceri</name>
    <dbReference type="NCBI Taxonomy" id="1081671"/>
    <lineage>
        <taxon>Eukaryota</taxon>
        <taxon>Fungi</taxon>
        <taxon>Fungi incertae sedis</taxon>
        <taxon>Microsporidia</taxon>
        <taxon>Enterocytozoonidae</taxon>
        <taxon>Enterospora</taxon>
    </lineage>
</organism>
<dbReference type="EMBL" id="LWDP01000108">
    <property type="protein sequence ID" value="ORD93326.1"/>
    <property type="molecule type" value="Genomic_DNA"/>
</dbReference>